<sequence>MLTNLRHQYRRDRMRGRDFWLVFFQSTCIQNARSFKIGALTTTIDFVQAVLEAKIYLSHKSIVDGKVAVPTAVKSVESEMFPGRSPRPSIRELQMQEKKTSSRIFQSGDEVPHNTTFHGMPFTILSEKKSSNSTLSLICNHSQPKITAATFLSMLDIGSIDLVSGGPTDSTGRPIPSPLTSSNPTEKPSFKARQKVYVDDTTLEHKALAKLLTHTLQLLFATEVLVFVEYIECIIPIGYGLYSLVLFHLPYAKYNLQFIGISASDFWMSLLTTCMYGTLEGIPMKYGLLALYQLVLVSENYWMGVRGKLLGNLVLIFNLNAVHHGVDLSFESN</sequence>
<evidence type="ECO:0000313" key="2">
    <source>
        <dbReference type="EnsemblProtists" id="PYU1_T002753"/>
    </source>
</evidence>
<reference evidence="3" key="2">
    <citation type="submission" date="2010-04" db="EMBL/GenBank/DDBJ databases">
        <authorList>
            <person name="Buell R."/>
            <person name="Hamilton J."/>
            <person name="Hostetler J."/>
        </authorList>
    </citation>
    <scope>NUCLEOTIDE SEQUENCE [LARGE SCALE GENOMIC DNA]</scope>
    <source>
        <strain evidence="3">DAOM:BR144</strain>
    </source>
</reference>
<dbReference type="EMBL" id="GL376628">
    <property type="status" value="NOT_ANNOTATED_CDS"/>
    <property type="molecule type" value="Genomic_DNA"/>
</dbReference>
<organism evidence="2 3">
    <name type="scientific">Globisporangium ultimum (strain ATCC 200006 / CBS 805.95 / DAOM BR144)</name>
    <name type="common">Pythium ultimum</name>
    <dbReference type="NCBI Taxonomy" id="431595"/>
    <lineage>
        <taxon>Eukaryota</taxon>
        <taxon>Sar</taxon>
        <taxon>Stramenopiles</taxon>
        <taxon>Oomycota</taxon>
        <taxon>Peronosporomycetes</taxon>
        <taxon>Pythiales</taxon>
        <taxon>Pythiaceae</taxon>
        <taxon>Globisporangium</taxon>
    </lineage>
</organism>
<dbReference type="HOGENOM" id="CLU_835443_0_0_1"/>
<dbReference type="eggNOG" id="ENOG502SMGW">
    <property type="taxonomic scope" value="Eukaryota"/>
</dbReference>
<name>K3WCR2_GLOUD</name>
<reference evidence="2" key="3">
    <citation type="submission" date="2015-02" db="UniProtKB">
        <authorList>
            <consortium name="EnsemblProtists"/>
        </authorList>
    </citation>
    <scope>IDENTIFICATION</scope>
    <source>
        <strain evidence="2">DAOM BR144</strain>
    </source>
</reference>
<dbReference type="OMA" id="CIQNARS"/>
<feature type="region of interest" description="Disordered" evidence="1">
    <location>
        <begin position="166"/>
        <end position="191"/>
    </location>
</feature>
<dbReference type="AlphaFoldDB" id="K3WCR2"/>
<protein>
    <submittedName>
        <fullName evidence="2">Uncharacterized protein</fullName>
    </submittedName>
</protein>
<dbReference type="VEuPathDB" id="FungiDB:PYU1_G002750"/>
<accession>K3WCR2</accession>
<proteinExistence type="predicted"/>
<evidence type="ECO:0000256" key="1">
    <source>
        <dbReference type="SAM" id="MobiDB-lite"/>
    </source>
</evidence>
<dbReference type="Proteomes" id="UP000019132">
    <property type="component" value="Unassembled WGS sequence"/>
</dbReference>
<dbReference type="InParanoid" id="K3WCR2"/>
<dbReference type="EnsemblProtists" id="PYU1_T002753">
    <property type="protein sequence ID" value="PYU1_T002753"/>
    <property type="gene ID" value="PYU1_G002750"/>
</dbReference>
<reference evidence="3" key="1">
    <citation type="journal article" date="2010" name="Genome Biol.">
        <title>Genome sequence of the necrotrophic plant pathogen Pythium ultimum reveals original pathogenicity mechanisms and effector repertoire.</title>
        <authorList>
            <person name="Levesque C.A."/>
            <person name="Brouwer H."/>
            <person name="Cano L."/>
            <person name="Hamilton J.P."/>
            <person name="Holt C."/>
            <person name="Huitema E."/>
            <person name="Raffaele S."/>
            <person name="Robideau G.P."/>
            <person name="Thines M."/>
            <person name="Win J."/>
            <person name="Zerillo M.M."/>
            <person name="Beakes G.W."/>
            <person name="Boore J.L."/>
            <person name="Busam D."/>
            <person name="Dumas B."/>
            <person name="Ferriera S."/>
            <person name="Fuerstenberg S.I."/>
            <person name="Gachon C.M."/>
            <person name="Gaulin E."/>
            <person name="Govers F."/>
            <person name="Grenville-Briggs L."/>
            <person name="Horner N."/>
            <person name="Hostetler J."/>
            <person name="Jiang R.H."/>
            <person name="Johnson J."/>
            <person name="Krajaejun T."/>
            <person name="Lin H."/>
            <person name="Meijer H.J."/>
            <person name="Moore B."/>
            <person name="Morris P."/>
            <person name="Phuntmart V."/>
            <person name="Puiu D."/>
            <person name="Shetty J."/>
            <person name="Stajich J.E."/>
            <person name="Tripathy S."/>
            <person name="Wawra S."/>
            <person name="van West P."/>
            <person name="Whitty B.R."/>
            <person name="Coutinho P.M."/>
            <person name="Henrissat B."/>
            <person name="Martin F."/>
            <person name="Thomas P.D."/>
            <person name="Tyler B.M."/>
            <person name="De Vries R.P."/>
            <person name="Kamoun S."/>
            <person name="Yandell M."/>
            <person name="Tisserat N."/>
            <person name="Buell C.R."/>
        </authorList>
    </citation>
    <scope>NUCLEOTIDE SEQUENCE</scope>
    <source>
        <strain evidence="3">DAOM:BR144</strain>
    </source>
</reference>
<keyword evidence="3" id="KW-1185">Reference proteome</keyword>
<evidence type="ECO:0000313" key="3">
    <source>
        <dbReference type="Proteomes" id="UP000019132"/>
    </source>
</evidence>